<feature type="transmembrane region" description="Helical" evidence="5">
    <location>
        <begin position="88"/>
        <end position="105"/>
    </location>
</feature>
<feature type="transmembrane region" description="Helical" evidence="5">
    <location>
        <begin position="339"/>
        <end position="358"/>
    </location>
</feature>
<feature type="transmembrane region" description="Helical" evidence="5">
    <location>
        <begin position="50"/>
        <end position="68"/>
    </location>
</feature>
<evidence type="ECO:0000313" key="7">
    <source>
        <dbReference type="EMBL" id="KAK5696125.1"/>
    </source>
</evidence>
<keyword evidence="2 5" id="KW-0812">Transmembrane</keyword>
<feature type="domain" description="Major facilitator superfamily (MFS) profile" evidence="6">
    <location>
        <begin position="52"/>
        <end position="465"/>
    </location>
</feature>
<feature type="transmembrane region" description="Helical" evidence="5">
    <location>
        <begin position="209"/>
        <end position="227"/>
    </location>
</feature>
<dbReference type="PANTHER" id="PTHR23508">
    <property type="entry name" value="CARBOXYLIC ACID TRANSPORTER PROTEIN HOMOLOG"/>
    <property type="match status" value="1"/>
</dbReference>
<feature type="transmembrane region" description="Helical" evidence="5">
    <location>
        <begin position="440"/>
        <end position="460"/>
    </location>
</feature>
<dbReference type="GO" id="GO:0005886">
    <property type="term" value="C:plasma membrane"/>
    <property type="evidence" value="ECO:0007669"/>
    <property type="project" value="TreeGrafter"/>
</dbReference>
<evidence type="ECO:0000256" key="4">
    <source>
        <dbReference type="ARBA" id="ARBA00023136"/>
    </source>
</evidence>
<sequence length="523" mass="57967">MRNHMRAGWFYSGSQIARYFPSRITSLTHFPRLEFKDPYKILRQLDRHQWNMFAVGFAAWAWDAFDFFTVSLTVTELAADFEKLPSEVSWGITVTLMLRCVGALISGSFGDRYGRKYIMIANLVAFIGLELGSGFCKTLPQFLAVRSLYGIAMGGLLGPAAATALEDLPYDARGILSGLFQQAYGVGYLLAAVFYRALVPTTTHGWRSLFWFGAAPPILIIIWRLCLPETNHFQVAKAEREAREAQLHDHQKGTNLRAFLKVANAAMRENWFLFVYMVVLMAGFNSISHGTQDLYPTFLKNQVGMSPSQATVVTVVGQLGAISGGMTVGWLSTFTGRRLAMMVSCVFGGALVPGYILLRTDSLIATTFFEQFFVGGVWGPIPVFLVELSPPVLRTFIYGLSYQLGNLASSASSTIEATIGERFPLAPTPKGVKRYDYGKVIGLGIYAGAVWVYILLFVFLGPEMTQEERNEEAALVVQFEELRAQGVSLLDIGAGRAKNIDDAFEEKIEEKSQPQQIEEKSSV</sequence>
<dbReference type="InterPro" id="IPR020846">
    <property type="entry name" value="MFS_dom"/>
</dbReference>
<evidence type="ECO:0000256" key="5">
    <source>
        <dbReference type="SAM" id="Phobius"/>
    </source>
</evidence>
<comment type="subcellular location">
    <subcellularLocation>
        <location evidence="1">Membrane</location>
        <topology evidence="1">Multi-pass membrane protein</topology>
    </subcellularLocation>
</comment>
<dbReference type="SUPFAM" id="SSF103473">
    <property type="entry name" value="MFS general substrate transporter"/>
    <property type="match status" value="1"/>
</dbReference>
<feature type="transmembrane region" description="Helical" evidence="5">
    <location>
        <begin position="147"/>
        <end position="165"/>
    </location>
</feature>
<reference evidence="7" key="1">
    <citation type="submission" date="2023-08" db="EMBL/GenBank/DDBJ databases">
        <title>Black Yeasts Isolated from many extreme environments.</title>
        <authorList>
            <person name="Coleine C."/>
            <person name="Stajich J.E."/>
            <person name="Selbmann L."/>
        </authorList>
    </citation>
    <scope>NUCLEOTIDE SEQUENCE</scope>
    <source>
        <strain evidence="7">CCFEE 5810</strain>
    </source>
</reference>
<evidence type="ECO:0000259" key="6">
    <source>
        <dbReference type="PROSITE" id="PS50850"/>
    </source>
</evidence>
<feature type="transmembrane region" description="Helical" evidence="5">
    <location>
        <begin position="177"/>
        <end position="197"/>
    </location>
</feature>
<dbReference type="Proteomes" id="UP001310594">
    <property type="component" value="Unassembled WGS sequence"/>
</dbReference>
<comment type="caution">
    <text evidence="7">The sequence shown here is derived from an EMBL/GenBank/DDBJ whole genome shotgun (WGS) entry which is preliminary data.</text>
</comment>
<organism evidence="7 8">
    <name type="scientific">Elasticomyces elasticus</name>
    <dbReference type="NCBI Taxonomy" id="574655"/>
    <lineage>
        <taxon>Eukaryota</taxon>
        <taxon>Fungi</taxon>
        <taxon>Dikarya</taxon>
        <taxon>Ascomycota</taxon>
        <taxon>Pezizomycotina</taxon>
        <taxon>Dothideomycetes</taxon>
        <taxon>Dothideomycetidae</taxon>
        <taxon>Mycosphaerellales</taxon>
        <taxon>Teratosphaeriaceae</taxon>
        <taxon>Elasticomyces</taxon>
    </lineage>
</organism>
<protein>
    <recommendedName>
        <fullName evidence="6">Major facilitator superfamily (MFS) profile domain-containing protein</fullName>
    </recommendedName>
</protein>
<evidence type="ECO:0000256" key="1">
    <source>
        <dbReference type="ARBA" id="ARBA00004141"/>
    </source>
</evidence>
<proteinExistence type="predicted"/>
<dbReference type="EMBL" id="JAVRQU010000013">
    <property type="protein sequence ID" value="KAK5696125.1"/>
    <property type="molecule type" value="Genomic_DNA"/>
</dbReference>
<feature type="transmembrane region" description="Helical" evidence="5">
    <location>
        <begin position="310"/>
        <end position="332"/>
    </location>
</feature>
<keyword evidence="4 5" id="KW-0472">Membrane</keyword>
<keyword evidence="3 5" id="KW-1133">Transmembrane helix</keyword>
<dbReference type="AlphaFoldDB" id="A0AAN7W5A8"/>
<dbReference type="CDD" id="cd17316">
    <property type="entry name" value="MFS_SV2_like"/>
    <property type="match status" value="1"/>
</dbReference>
<dbReference type="Pfam" id="PF00083">
    <property type="entry name" value="Sugar_tr"/>
    <property type="match status" value="1"/>
</dbReference>
<dbReference type="PROSITE" id="PS50850">
    <property type="entry name" value="MFS"/>
    <property type="match status" value="1"/>
</dbReference>
<accession>A0AAN7W5A8</accession>
<dbReference type="GO" id="GO:0035879">
    <property type="term" value="P:plasma membrane lactate transport"/>
    <property type="evidence" value="ECO:0007669"/>
    <property type="project" value="TreeGrafter"/>
</dbReference>
<gene>
    <name evidence="7" type="ORF">LTR97_008545</name>
</gene>
<evidence type="ECO:0000256" key="3">
    <source>
        <dbReference type="ARBA" id="ARBA00022989"/>
    </source>
</evidence>
<feature type="transmembrane region" description="Helical" evidence="5">
    <location>
        <begin position="271"/>
        <end position="290"/>
    </location>
</feature>
<evidence type="ECO:0000256" key="2">
    <source>
        <dbReference type="ARBA" id="ARBA00022692"/>
    </source>
</evidence>
<dbReference type="InterPro" id="IPR005828">
    <property type="entry name" value="MFS_sugar_transport-like"/>
</dbReference>
<name>A0AAN7W5A8_9PEZI</name>
<feature type="transmembrane region" description="Helical" evidence="5">
    <location>
        <begin position="117"/>
        <end position="135"/>
    </location>
</feature>
<dbReference type="InterPro" id="IPR036259">
    <property type="entry name" value="MFS_trans_sf"/>
</dbReference>
<evidence type="ECO:0000313" key="8">
    <source>
        <dbReference type="Proteomes" id="UP001310594"/>
    </source>
</evidence>
<dbReference type="PANTHER" id="PTHR23508:SF10">
    <property type="entry name" value="CARBOXYLIC ACID TRANSPORTER PROTEIN HOMOLOG"/>
    <property type="match status" value="1"/>
</dbReference>
<dbReference type="Gene3D" id="1.20.1250.20">
    <property type="entry name" value="MFS general substrate transporter like domains"/>
    <property type="match status" value="2"/>
</dbReference>
<dbReference type="GO" id="GO:0015355">
    <property type="term" value="F:secondary active monocarboxylate transmembrane transporter activity"/>
    <property type="evidence" value="ECO:0007669"/>
    <property type="project" value="TreeGrafter"/>
</dbReference>